<dbReference type="RefSeq" id="WP_139171222.1">
    <property type="nucleotide sequence ID" value="NZ_FNBK01000031.1"/>
</dbReference>
<protein>
    <submittedName>
        <fullName evidence="1">Uncharacterized protein</fullName>
    </submittedName>
</protein>
<organism evidence="1 2">
    <name type="scientific">Halorientalis regularis</name>
    <dbReference type="NCBI Taxonomy" id="660518"/>
    <lineage>
        <taxon>Archaea</taxon>
        <taxon>Methanobacteriati</taxon>
        <taxon>Methanobacteriota</taxon>
        <taxon>Stenosarchaea group</taxon>
        <taxon>Halobacteria</taxon>
        <taxon>Halobacteriales</taxon>
        <taxon>Haloarculaceae</taxon>
        <taxon>Halorientalis</taxon>
    </lineage>
</organism>
<dbReference type="Proteomes" id="UP000199076">
    <property type="component" value="Unassembled WGS sequence"/>
</dbReference>
<proteinExistence type="predicted"/>
<reference evidence="2" key="1">
    <citation type="submission" date="2016-10" db="EMBL/GenBank/DDBJ databases">
        <authorList>
            <person name="Varghese N."/>
            <person name="Submissions S."/>
        </authorList>
    </citation>
    <scope>NUCLEOTIDE SEQUENCE [LARGE SCALE GENOMIC DNA]</scope>
    <source>
        <strain evidence="2">IBRC-M 10760</strain>
    </source>
</reference>
<keyword evidence="2" id="KW-1185">Reference proteome</keyword>
<evidence type="ECO:0000313" key="1">
    <source>
        <dbReference type="EMBL" id="SDG39258.1"/>
    </source>
</evidence>
<sequence>MSGTTGNPKDELGFRVLEAIRGDQVKINGDEYDVLMSTRLRAKSDDGNPTHADLYGYYVIDDSGQEYRVTVKPDLSNSDEHIDEIEIATMGLLSATHIDEITAFEFIDQVDGDRVPRDRYIEIWEDERQEKRQ</sequence>
<name>A0A1G7TVL4_9EURY</name>
<dbReference type="EMBL" id="FNBK01000031">
    <property type="protein sequence ID" value="SDG39258.1"/>
    <property type="molecule type" value="Genomic_DNA"/>
</dbReference>
<accession>A0A1G7TVL4</accession>
<dbReference type="STRING" id="660518.SAMN05216218_1313"/>
<evidence type="ECO:0000313" key="2">
    <source>
        <dbReference type="Proteomes" id="UP000199076"/>
    </source>
</evidence>
<gene>
    <name evidence="1" type="ORF">SAMN05216218_1313</name>
</gene>
<dbReference type="AlphaFoldDB" id="A0A1G7TVL4"/>